<gene>
    <name evidence="11" type="ORF">NYF23_01190</name>
</gene>
<keyword evidence="5" id="KW-0574">Periplasm</keyword>
<dbReference type="Pfam" id="PF00034">
    <property type="entry name" value="Cytochrom_C"/>
    <property type="match status" value="2"/>
</dbReference>
<evidence type="ECO:0000256" key="8">
    <source>
        <dbReference type="PROSITE-ProRule" id="PRU00433"/>
    </source>
</evidence>
<evidence type="ECO:0000259" key="10">
    <source>
        <dbReference type="PROSITE" id="PS51007"/>
    </source>
</evidence>
<evidence type="ECO:0000313" key="12">
    <source>
        <dbReference type="Proteomes" id="UP001059934"/>
    </source>
</evidence>
<dbReference type="InterPro" id="IPR009056">
    <property type="entry name" value="Cyt_c-like_dom"/>
</dbReference>
<organism evidence="11 12">
    <name type="scientific">SAR92 clade bacterium H455</name>
    <dbReference type="NCBI Taxonomy" id="2974818"/>
    <lineage>
        <taxon>Bacteria</taxon>
        <taxon>Pseudomonadati</taxon>
        <taxon>Pseudomonadota</taxon>
        <taxon>Gammaproteobacteria</taxon>
        <taxon>Cellvibrionales</taxon>
        <taxon>Porticoccaceae</taxon>
        <taxon>SAR92 clade</taxon>
    </lineage>
</organism>
<evidence type="ECO:0000256" key="9">
    <source>
        <dbReference type="SAM" id="SignalP"/>
    </source>
</evidence>
<proteinExistence type="predicted"/>
<dbReference type="SUPFAM" id="SSF46626">
    <property type="entry name" value="Cytochrome c"/>
    <property type="match status" value="2"/>
</dbReference>
<name>A0ABY5TPF3_9GAMM</name>
<dbReference type="InterPro" id="IPR024167">
    <property type="entry name" value="Cytochrome_c4-like"/>
</dbReference>
<dbReference type="PIRSF" id="PIRSF000005">
    <property type="entry name" value="Cytochrome_c4"/>
    <property type="match status" value="1"/>
</dbReference>
<dbReference type="PANTHER" id="PTHR33751">
    <property type="entry name" value="CBB3-TYPE CYTOCHROME C OXIDASE SUBUNIT FIXP"/>
    <property type="match status" value="1"/>
</dbReference>
<evidence type="ECO:0000256" key="1">
    <source>
        <dbReference type="ARBA" id="ARBA00004418"/>
    </source>
</evidence>
<keyword evidence="9" id="KW-0732">Signal</keyword>
<dbReference type="InterPro" id="IPR008168">
    <property type="entry name" value="Cyt_C_IC"/>
</dbReference>
<protein>
    <submittedName>
        <fullName evidence="11">Cytochrome c4</fullName>
    </submittedName>
</protein>
<keyword evidence="3 8" id="KW-0349">Heme</keyword>
<keyword evidence="7 8" id="KW-0408">Iron</keyword>
<dbReference type="InterPro" id="IPR050597">
    <property type="entry name" value="Cytochrome_c_Oxidase_Subunit"/>
</dbReference>
<dbReference type="PRINTS" id="PR00605">
    <property type="entry name" value="CYTCHROMECIC"/>
</dbReference>
<evidence type="ECO:0000256" key="4">
    <source>
        <dbReference type="ARBA" id="ARBA00022723"/>
    </source>
</evidence>
<keyword evidence="2" id="KW-0813">Transport</keyword>
<evidence type="ECO:0000256" key="6">
    <source>
        <dbReference type="ARBA" id="ARBA00022982"/>
    </source>
</evidence>
<reference evidence="11" key="1">
    <citation type="submission" date="2022-08" db="EMBL/GenBank/DDBJ databases">
        <title>Catabolic pathway analysis in culturable SAR92 clade bacteria reveals their overlooked roles in DMSP degradation in coastal seas.</title>
        <authorList>
            <person name="He X."/>
            <person name="Zhang X."/>
            <person name="Zhang Y."/>
        </authorList>
    </citation>
    <scope>NUCLEOTIDE SEQUENCE</scope>
    <source>
        <strain evidence="11">H455</strain>
    </source>
</reference>
<evidence type="ECO:0000256" key="5">
    <source>
        <dbReference type="ARBA" id="ARBA00022764"/>
    </source>
</evidence>
<dbReference type="PROSITE" id="PS51007">
    <property type="entry name" value="CYTC"/>
    <property type="match status" value="2"/>
</dbReference>
<dbReference type="EMBL" id="CP103416">
    <property type="protein sequence ID" value="UVW35235.1"/>
    <property type="molecule type" value="Genomic_DNA"/>
</dbReference>
<keyword evidence="6" id="KW-0249">Electron transport</keyword>
<dbReference type="PANTHER" id="PTHR33751:SF9">
    <property type="entry name" value="CYTOCHROME C4"/>
    <property type="match status" value="1"/>
</dbReference>
<dbReference type="Gene3D" id="1.10.760.10">
    <property type="entry name" value="Cytochrome c-like domain"/>
    <property type="match status" value="2"/>
</dbReference>
<feature type="domain" description="Cytochrome c" evidence="10">
    <location>
        <begin position="24"/>
        <end position="102"/>
    </location>
</feature>
<evidence type="ECO:0000313" key="11">
    <source>
        <dbReference type="EMBL" id="UVW35235.1"/>
    </source>
</evidence>
<feature type="signal peptide" evidence="9">
    <location>
        <begin position="1"/>
        <end position="22"/>
    </location>
</feature>
<keyword evidence="4 8" id="KW-0479">Metal-binding</keyword>
<feature type="chain" id="PRO_5045858061" evidence="9">
    <location>
        <begin position="23"/>
        <end position="213"/>
    </location>
</feature>
<sequence>MKKSFLTIICLVATFAATQVLASGDAAAGKNKVAMCAGCHASDGNSMVPSFPKLAGLGEKYLYRQLQSIKSGERMIASMTGLLDANSDQDLQDMAAYYDSQQRTIAGAQEITMIGYSDPAEVLALGESLYRGGNLKTGVPSCAGCHSPAGTGNGPAGYPGLGGQHADYIASQLLKYQSGERASGANAKIMQGVAERLSNKEIKAVANYISGLN</sequence>
<accession>A0ABY5TPF3</accession>
<keyword evidence="12" id="KW-1185">Reference proteome</keyword>
<evidence type="ECO:0000256" key="2">
    <source>
        <dbReference type="ARBA" id="ARBA00022448"/>
    </source>
</evidence>
<dbReference type="InterPro" id="IPR036909">
    <property type="entry name" value="Cyt_c-like_dom_sf"/>
</dbReference>
<evidence type="ECO:0000256" key="3">
    <source>
        <dbReference type="ARBA" id="ARBA00022617"/>
    </source>
</evidence>
<feature type="domain" description="Cytochrome c" evidence="10">
    <location>
        <begin position="121"/>
        <end position="213"/>
    </location>
</feature>
<dbReference type="Proteomes" id="UP001059934">
    <property type="component" value="Chromosome"/>
</dbReference>
<evidence type="ECO:0000256" key="7">
    <source>
        <dbReference type="ARBA" id="ARBA00023004"/>
    </source>
</evidence>
<comment type="subcellular location">
    <subcellularLocation>
        <location evidence="1">Periplasm</location>
    </subcellularLocation>
</comment>